<name>X1SY64_9ZZZZ</name>
<gene>
    <name evidence="1" type="ORF">S12H4_04358</name>
</gene>
<proteinExistence type="predicted"/>
<comment type="caution">
    <text evidence="1">The sequence shown here is derived from an EMBL/GenBank/DDBJ whole genome shotgun (WGS) entry which is preliminary data.</text>
</comment>
<dbReference type="AlphaFoldDB" id="X1SY64"/>
<feature type="non-terminal residue" evidence="1">
    <location>
        <position position="140"/>
    </location>
</feature>
<reference evidence="1" key="1">
    <citation type="journal article" date="2014" name="Front. Microbiol.">
        <title>High frequency of phylogenetically diverse reductive dehalogenase-homologous genes in deep subseafloor sedimentary metagenomes.</title>
        <authorList>
            <person name="Kawai M."/>
            <person name="Futagami T."/>
            <person name="Toyoda A."/>
            <person name="Takaki Y."/>
            <person name="Nishi S."/>
            <person name="Hori S."/>
            <person name="Arai W."/>
            <person name="Tsubouchi T."/>
            <person name="Morono Y."/>
            <person name="Uchiyama I."/>
            <person name="Ito T."/>
            <person name="Fujiyama A."/>
            <person name="Inagaki F."/>
            <person name="Takami H."/>
        </authorList>
    </citation>
    <scope>NUCLEOTIDE SEQUENCE</scope>
    <source>
        <strain evidence="1">Expedition CK06-06</strain>
    </source>
</reference>
<protein>
    <submittedName>
        <fullName evidence="1">Uncharacterized protein</fullName>
    </submittedName>
</protein>
<organism evidence="1">
    <name type="scientific">marine sediment metagenome</name>
    <dbReference type="NCBI Taxonomy" id="412755"/>
    <lineage>
        <taxon>unclassified sequences</taxon>
        <taxon>metagenomes</taxon>
        <taxon>ecological metagenomes</taxon>
    </lineage>
</organism>
<evidence type="ECO:0000313" key="1">
    <source>
        <dbReference type="EMBL" id="GAI72774.1"/>
    </source>
</evidence>
<dbReference type="EMBL" id="BARW01001336">
    <property type="protein sequence ID" value="GAI72774.1"/>
    <property type="molecule type" value="Genomic_DNA"/>
</dbReference>
<sequence>MPAEERLKIIQDAPSRYHFKTKDDQRVNIEHKDDFIYLSLYKWGEEASLQIVLDTVPTPNHTFSENKIEVENPDFLLRVYPIDTRTTGELYGDSEDDVQCHDGGARFELVLKKKRPAMSNSFIFPIISKNLRFSYQPFLT</sequence>
<accession>X1SY64</accession>